<dbReference type="STRING" id="6185.A0A095C3I1"/>
<dbReference type="RefSeq" id="XP_051069780.1">
    <property type="nucleotide sequence ID" value="XM_051213778.1"/>
</dbReference>
<evidence type="ECO:0000256" key="7">
    <source>
        <dbReference type="ARBA" id="ARBA00023180"/>
    </source>
</evidence>
<dbReference type="GeneID" id="24592096"/>
<reference evidence="11" key="1">
    <citation type="journal article" date="2012" name="Nat. Genet.">
        <title>Whole-genome sequence of Schistosoma haematobium.</title>
        <authorList>
            <person name="Young N.D."/>
            <person name="Jex A.R."/>
            <person name="Li B."/>
            <person name="Liu S."/>
            <person name="Yang L."/>
            <person name="Xiong Z."/>
            <person name="Li Y."/>
            <person name="Cantacessi C."/>
            <person name="Hall R.S."/>
            <person name="Xu X."/>
            <person name="Chen F."/>
            <person name="Wu X."/>
            <person name="Zerlotini A."/>
            <person name="Oliveira G."/>
            <person name="Hofmann A."/>
            <person name="Zhang G."/>
            <person name="Fang X."/>
            <person name="Kang Y."/>
            <person name="Campbell B.E."/>
            <person name="Loukas A."/>
            <person name="Ranganathan S."/>
            <person name="Rollinson D."/>
            <person name="Rinaldi G."/>
            <person name="Brindley P.J."/>
            <person name="Yang H."/>
            <person name="Wang J."/>
            <person name="Wang J."/>
            <person name="Gasser R.B."/>
        </authorList>
    </citation>
    <scope>NUCLEOTIDE SEQUENCE [LARGE SCALE GENOMIC DNA]</scope>
</reference>
<evidence type="ECO:0000313" key="12">
    <source>
        <dbReference type="Proteomes" id="UP000471633"/>
    </source>
</evidence>
<evidence type="ECO:0000256" key="6">
    <source>
        <dbReference type="ARBA" id="ARBA00023136"/>
    </source>
</evidence>
<dbReference type="OrthoDB" id="408511at2759"/>
<dbReference type="CTD" id="83877"/>
<keyword evidence="3 8" id="KW-0812">Transmembrane</keyword>
<evidence type="ECO:0000313" key="11">
    <source>
        <dbReference type="EMBL" id="KGB36283.1"/>
    </source>
</evidence>
<evidence type="ECO:0000256" key="1">
    <source>
        <dbReference type="ARBA" id="ARBA00004141"/>
    </source>
</evidence>
<evidence type="ECO:0000256" key="5">
    <source>
        <dbReference type="ARBA" id="ARBA00022989"/>
    </source>
</evidence>
<feature type="transmembrane region" description="Helical" evidence="8">
    <location>
        <begin position="12"/>
        <end position="31"/>
    </location>
</feature>
<evidence type="ECO:0000256" key="2">
    <source>
        <dbReference type="ARBA" id="ARBA00008284"/>
    </source>
</evidence>
<reference evidence="10" key="2">
    <citation type="journal article" date="2019" name="Gigascience">
        <title>High-quality Schistosoma haematobium genome achieved by single-molecule and long-range sequencing.</title>
        <authorList>
            <person name="Stroehlein A.J."/>
            <person name="Korhonen P.K."/>
            <person name="Chong T.M."/>
            <person name="Lim Y.L."/>
            <person name="Chan K.G."/>
            <person name="Webster B."/>
            <person name="Rollinson D."/>
            <person name="Brindley P.J."/>
            <person name="Gasser R.B."/>
            <person name="Young N.D."/>
        </authorList>
    </citation>
    <scope>NUCLEOTIDE SEQUENCE</scope>
</reference>
<dbReference type="PANTHER" id="PTHR21016:SF4">
    <property type="entry name" value="TM2 DOMAIN-CONTAINING PROTEIN 2"/>
    <property type="match status" value="1"/>
</dbReference>
<evidence type="ECO:0000259" key="9">
    <source>
        <dbReference type="Pfam" id="PF05154"/>
    </source>
</evidence>
<keyword evidence="4" id="KW-0732">Signal</keyword>
<dbReference type="Pfam" id="PF05154">
    <property type="entry name" value="TM2"/>
    <property type="match status" value="1"/>
</dbReference>
<reference evidence="10" key="4">
    <citation type="journal article" date="2022" name="PLoS Pathog.">
        <title>Chromosome-level genome of Schistosoma haematobium underpins genome-wide explorations of molecular variation.</title>
        <authorList>
            <person name="Stroehlein A.J."/>
            <person name="Korhonen P.K."/>
            <person name="Lee V.V."/>
            <person name="Ralph S.A."/>
            <person name="Mentink-Kane M."/>
            <person name="You H."/>
            <person name="McManus D.P."/>
            <person name="Tchuente L.T."/>
            <person name="Stothard J.R."/>
            <person name="Kaur P."/>
            <person name="Dudchenko O."/>
            <person name="Aiden E.L."/>
            <person name="Yang B."/>
            <person name="Yang H."/>
            <person name="Emery A.M."/>
            <person name="Webster B.L."/>
            <person name="Brindley P.J."/>
            <person name="Rollinson D."/>
            <person name="Chang B.C.H."/>
            <person name="Gasser R.B."/>
            <person name="Young N.D."/>
        </authorList>
    </citation>
    <scope>NUCLEOTIDE SEQUENCE</scope>
</reference>
<keyword evidence="7" id="KW-0325">Glycoprotein</keyword>
<evidence type="ECO:0000313" key="10">
    <source>
        <dbReference type="EMBL" id="KAH9588221.1"/>
    </source>
</evidence>
<name>A0A095C3I1_SCHHA</name>
<dbReference type="GO" id="GO:0016020">
    <property type="term" value="C:membrane"/>
    <property type="evidence" value="ECO:0007669"/>
    <property type="project" value="UniProtKB-SubCell"/>
</dbReference>
<evidence type="ECO:0000256" key="4">
    <source>
        <dbReference type="ARBA" id="ARBA00022729"/>
    </source>
</evidence>
<dbReference type="Proteomes" id="UP000471633">
    <property type="component" value="Unassembled WGS sequence"/>
</dbReference>
<proteinExistence type="inferred from homology"/>
<feature type="domain" description="TM2" evidence="9">
    <location>
        <begin position="140"/>
        <end position="188"/>
    </location>
</feature>
<dbReference type="PANTHER" id="PTHR21016">
    <property type="entry name" value="BETA-AMYLOID BINDING PROTEIN-RELATED"/>
    <property type="match status" value="1"/>
</dbReference>
<evidence type="ECO:0000256" key="3">
    <source>
        <dbReference type="ARBA" id="ARBA00022692"/>
    </source>
</evidence>
<protein>
    <submittedName>
        <fullName evidence="11">TM2 domain-containing protein 2</fullName>
    </submittedName>
</protein>
<evidence type="ECO:0000256" key="8">
    <source>
        <dbReference type="SAM" id="Phobius"/>
    </source>
</evidence>
<dbReference type="EMBL" id="KL250759">
    <property type="protein sequence ID" value="KGB36283.1"/>
    <property type="molecule type" value="Genomic_DNA"/>
</dbReference>
<sequence>MYFGDCFVITSLNYVILIFPFLWISVFSNYLNIPVVENFKYSDNHSELFDESTGFSYDPMSPLVKCSYLPRHSIWCEPPLDLRSNKSQYDELKYGCLKWGGKATDSVMLTSLVCHALDNIECYGNRTFLLPDYPCLHYKGHYFVTTFIYSLLLGFFGVDRLCLGHTGTGLGKLLTLGGAGIWWIVDIVLLIRGDLGPADGSSWMPFY</sequence>
<feature type="transmembrane region" description="Helical" evidence="8">
    <location>
        <begin position="170"/>
        <end position="191"/>
    </location>
</feature>
<dbReference type="InterPro" id="IPR007829">
    <property type="entry name" value="TM2"/>
</dbReference>
<gene>
    <name evidence="10" type="primary">TM2D2</name>
    <name evidence="10" type="ORF">MS3_00005683</name>
    <name evidence="11" type="ORF">MS3_04565</name>
</gene>
<dbReference type="AlphaFoldDB" id="A0A095C3I1"/>
<comment type="similarity">
    <text evidence="2">Belongs to the TM2 family.</text>
</comment>
<organism evidence="11">
    <name type="scientific">Schistosoma haematobium</name>
    <name type="common">Blood fluke</name>
    <dbReference type="NCBI Taxonomy" id="6185"/>
    <lineage>
        <taxon>Eukaryota</taxon>
        <taxon>Metazoa</taxon>
        <taxon>Spiralia</taxon>
        <taxon>Lophotrochozoa</taxon>
        <taxon>Platyhelminthes</taxon>
        <taxon>Trematoda</taxon>
        <taxon>Digenea</taxon>
        <taxon>Strigeidida</taxon>
        <taxon>Schistosomatoidea</taxon>
        <taxon>Schistosomatidae</taxon>
        <taxon>Schistosoma</taxon>
    </lineage>
</organism>
<keyword evidence="12" id="KW-1185">Reference proteome</keyword>
<feature type="transmembrane region" description="Helical" evidence="8">
    <location>
        <begin position="140"/>
        <end position="158"/>
    </location>
</feature>
<dbReference type="EMBL" id="AMPZ03000003">
    <property type="protein sequence ID" value="KAH9588221.1"/>
    <property type="molecule type" value="Genomic_DNA"/>
</dbReference>
<accession>A0A095C3I1</accession>
<keyword evidence="6 8" id="KW-0472">Membrane</keyword>
<dbReference type="InterPro" id="IPR050932">
    <property type="entry name" value="TM2D1-3-like"/>
</dbReference>
<comment type="subcellular location">
    <subcellularLocation>
        <location evidence="1">Membrane</location>
        <topology evidence="1">Multi-pass membrane protein</topology>
    </subcellularLocation>
</comment>
<keyword evidence="5 8" id="KW-1133">Transmembrane helix</keyword>
<feature type="non-terminal residue" evidence="11">
    <location>
        <position position="207"/>
    </location>
</feature>
<reference evidence="10" key="3">
    <citation type="submission" date="2021-06" db="EMBL/GenBank/DDBJ databases">
        <title>Chromosome-level genome assembly for S. haematobium.</title>
        <authorList>
            <person name="Stroehlein A.J."/>
        </authorList>
    </citation>
    <scope>NUCLEOTIDE SEQUENCE</scope>
</reference>